<accession>A0A4R7D291</accession>
<keyword evidence="2" id="KW-1185">Reference proteome</keyword>
<dbReference type="SUPFAM" id="SSF46785">
    <property type="entry name" value="Winged helix' DNA-binding domain"/>
    <property type="match status" value="1"/>
</dbReference>
<evidence type="ECO:0000313" key="1">
    <source>
        <dbReference type="EMBL" id="TDS12916.1"/>
    </source>
</evidence>
<reference evidence="1 2" key="1">
    <citation type="submission" date="2019-03" db="EMBL/GenBank/DDBJ databases">
        <title>Genomic Encyclopedia of Type Strains, Phase III (KMG-III): the genomes of soil and plant-associated and newly described type strains.</title>
        <authorList>
            <person name="Whitman W."/>
        </authorList>
    </citation>
    <scope>NUCLEOTIDE SEQUENCE [LARGE SCALE GENOMIC DNA]</scope>
    <source>
        <strain evidence="1 2">CGMCC 1.12801</strain>
    </source>
</reference>
<dbReference type="Proteomes" id="UP000294752">
    <property type="component" value="Unassembled WGS sequence"/>
</dbReference>
<dbReference type="InterPro" id="IPR036390">
    <property type="entry name" value="WH_DNA-bd_sf"/>
</dbReference>
<proteinExistence type="predicted"/>
<sequence>MRHNKTQQAILDVLNEQPHPVYADYIFMQLNLLSKCHSYAAIYRNIRVLCEQGLVIAEKTGSARRKKIQIVR</sequence>
<evidence type="ECO:0000313" key="2">
    <source>
        <dbReference type="Proteomes" id="UP000294752"/>
    </source>
</evidence>
<name>A0A4R7D291_9SPHI</name>
<dbReference type="InterPro" id="IPR036388">
    <property type="entry name" value="WH-like_DNA-bd_sf"/>
</dbReference>
<evidence type="ECO:0008006" key="3">
    <source>
        <dbReference type="Google" id="ProtNLM"/>
    </source>
</evidence>
<gene>
    <name evidence="1" type="ORF">B0I21_10547</name>
</gene>
<dbReference type="Gene3D" id="1.10.10.10">
    <property type="entry name" value="Winged helix-like DNA-binding domain superfamily/Winged helix DNA-binding domain"/>
    <property type="match status" value="1"/>
</dbReference>
<dbReference type="AlphaFoldDB" id="A0A4R7D291"/>
<organism evidence="1 2">
    <name type="scientific">Sphingobacterium paludis</name>
    <dbReference type="NCBI Taxonomy" id="1476465"/>
    <lineage>
        <taxon>Bacteria</taxon>
        <taxon>Pseudomonadati</taxon>
        <taxon>Bacteroidota</taxon>
        <taxon>Sphingobacteriia</taxon>
        <taxon>Sphingobacteriales</taxon>
        <taxon>Sphingobacteriaceae</taxon>
        <taxon>Sphingobacterium</taxon>
    </lineage>
</organism>
<protein>
    <recommendedName>
        <fullName evidence="3">Ferric uptake regulator family protein</fullName>
    </recommendedName>
</protein>
<comment type="caution">
    <text evidence="1">The sequence shown here is derived from an EMBL/GenBank/DDBJ whole genome shotgun (WGS) entry which is preliminary data.</text>
</comment>
<dbReference type="EMBL" id="SNZV01000005">
    <property type="protein sequence ID" value="TDS12916.1"/>
    <property type="molecule type" value="Genomic_DNA"/>
</dbReference>